<dbReference type="Proteomes" id="UP001139505">
    <property type="component" value="Unassembled WGS sequence"/>
</dbReference>
<organism evidence="2 4">
    <name type="scientific">Mycobacterium montefiorense</name>
    <dbReference type="NCBI Taxonomy" id="154654"/>
    <lineage>
        <taxon>Bacteria</taxon>
        <taxon>Bacillati</taxon>
        <taxon>Actinomycetota</taxon>
        <taxon>Actinomycetes</taxon>
        <taxon>Mycobacteriales</taxon>
        <taxon>Mycobacteriaceae</taxon>
        <taxon>Mycobacterium</taxon>
        <taxon>Mycobacterium simiae complex</taxon>
    </lineage>
</organism>
<comment type="caution">
    <text evidence="2">The sequence shown here is derived from an EMBL/GenBank/DDBJ whole genome shotgun (WGS) entry which is preliminary data.</text>
</comment>
<name>A0AA37UWW5_9MYCO</name>
<reference evidence="3" key="2">
    <citation type="submission" date="2018-04" db="EMBL/GenBank/DDBJ databases">
        <title>Draft genome sequence of Mycobacterium montefiorense isolated from Japanese black salamander.</title>
        <authorList>
            <person name="Fukano H."/>
            <person name="Yoshida M."/>
            <person name="Shimizu A."/>
            <person name="Iwao H."/>
            <person name="Kurata O."/>
            <person name="Katayama Y."/>
            <person name="Omatsu T."/>
            <person name="Mizutani T."/>
            <person name="Wada S."/>
            <person name="Hoshino Y."/>
        </authorList>
    </citation>
    <scope>NUCLEOTIDE SEQUENCE [LARGE SCALE GENOMIC DNA]</scope>
    <source>
        <strain evidence="3">BS</strain>
    </source>
</reference>
<sequence length="199" mass="22023">MGGVMFTRVRLLGALGAVLTAVIGGTVGWQSGPPARTGGGETVDLRSTARPLETTMKSPIIATTDPRPFDACEDIPFDTLQRLGLGFTPPEHEDGLRCKLDAGNYQVAVEPIVWRTYEQSLPPDALETTIQGHRAATYWVLKPTYHNSFWYFSCMVAFKTSYGVLQQALFYSTVYSNPEVDCPSTNLQRANDLTPYYKF</sequence>
<accession>A0AA37UWW5</accession>
<reference evidence="1" key="1">
    <citation type="journal article" date="2018" name="Genome Announc.">
        <title>Draft Genome Sequence of Mycobacterium montefiorense Isolated from Japanese Black Salamander (Hynobius nigrescens).</title>
        <authorList>
            <person name="Fukano H."/>
            <person name="Yoshida M."/>
            <person name="Shimizu A."/>
            <person name="Iwao H."/>
            <person name="Katayama Y."/>
            <person name="Omatsu T."/>
            <person name="Mizutani T."/>
            <person name="Kurata O."/>
            <person name="Wada S."/>
            <person name="Hoshino Y."/>
        </authorList>
    </citation>
    <scope>NUCLEOTIDE SEQUENCE</scope>
    <source>
        <strain evidence="1">BS</strain>
    </source>
</reference>
<dbReference type="AlphaFoldDB" id="A0AA37UWW5"/>
<protein>
    <submittedName>
        <fullName evidence="2">Membrane protein</fullName>
    </submittedName>
</protein>
<dbReference type="Proteomes" id="UP000245060">
    <property type="component" value="Unassembled WGS sequence"/>
</dbReference>
<dbReference type="EMBL" id="BFCH01000001">
    <property type="protein sequence ID" value="GBG35715.1"/>
    <property type="molecule type" value="Genomic_DNA"/>
</dbReference>
<evidence type="ECO:0000313" key="3">
    <source>
        <dbReference type="Proteomes" id="UP000245060"/>
    </source>
</evidence>
<proteinExistence type="predicted"/>
<gene>
    <name evidence="1" type="ORF">MmonteBS_00870</name>
    <name evidence="2" type="ORF">NJB18185_50460</name>
</gene>
<evidence type="ECO:0000313" key="4">
    <source>
        <dbReference type="Proteomes" id="UP001139505"/>
    </source>
</evidence>
<reference evidence="2" key="3">
    <citation type="journal article" date="2022" name="Microbiol. Resour. Announc.">
        <title>Draft Genome Sequences of Eight Mycobacterium montefiorense Strains Isolated from Salamanders in Captivity.</title>
        <authorList>
            <person name="Komine T."/>
            <person name="Ihara H."/>
            <person name="Fukano H."/>
            <person name="Hoshino Y."/>
            <person name="Kurata O."/>
            <person name="Wada S."/>
        </authorList>
    </citation>
    <scope>NUCLEOTIDE SEQUENCE</scope>
    <source>
        <strain evidence="2">NJB18185</strain>
    </source>
</reference>
<evidence type="ECO:0000313" key="2">
    <source>
        <dbReference type="EMBL" id="GKU75275.1"/>
    </source>
</evidence>
<evidence type="ECO:0000313" key="1">
    <source>
        <dbReference type="EMBL" id="GBG35715.1"/>
    </source>
</evidence>
<reference evidence="2" key="4">
    <citation type="submission" date="2022-04" db="EMBL/GenBank/DDBJ databases">
        <authorList>
            <person name="Komine T."/>
            <person name="Fukano H."/>
            <person name="Wada S."/>
        </authorList>
    </citation>
    <scope>NUCLEOTIDE SEQUENCE</scope>
    <source>
        <strain evidence="2">NJB18185</strain>
    </source>
</reference>
<dbReference type="EMBL" id="BQYH01000074">
    <property type="protein sequence ID" value="GKU75275.1"/>
    <property type="molecule type" value="Genomic_DNA"/>
</dbReference>
<keyword evidence="3" id="KW-1185">Reference proteome</keyword>